<dbReference type="AlphaFoldDB" id="A0A087SYG2"/>
<evidence type="ECO:0000313" key="2">
    <source>
        <dbReference type="Proteomes" id="UP000054359"/>
    </source>
</evidence>
<proteinExistence type="predicted"/>
<dbReference type="Proteomes" id="UP000054359">
    <property type="component" value="Unassembled WGS sequence"/>
</dbReference>
<sequence length="36" mass="4280">MKSTFFPYQFFSNFSQCKILVLPPRNQFHNPGVFLV</sequence>
<accession>A0A087SYG2</accession>
<feature type="non-terminal residue" evidence="1">
    <location>
        <position position="36"/>
    </location>
</feature>
<protein>
    <submittedName>
        <fullName evidence="1">Uncharacterized protein</fullName>
    </submittedName>
</protein>
<gene>
    <name evidence="1" type="ORF">X975_08259</name>
</gene>
<reference evidence="1 2" key="1">
    <citation type="submission" date="2013-11" db="EMBL/GenBank/DDBJ databases">
        <title>Genome sequencing of Stegodyphus mimosarum.</title>
        <authorList>
            <person name="Bechsgaard J."/>
        </authorList>
    </citation>
    <scope>NUCLEOTIDE SEQUENCE [LARGE SCALE GENOMIC DNA]</scope>
</reference>
<evidence type="ECO:0000313" key="1">
    <source>
        <dbReference type="EMBL" id="KFM57901.1"/>
    </source>
</evidence>
<keyword evidence="2" id="KW-1185">Reference proteome</keyword>
<organism evidence="1 2">
    <name type="scientific">Stegodyphus mimosarum</name>
    <name type="common">African social velvet spider</name>
    <dbReference type="NCBI Taxonomy" id="407821"/>
    <lineage>
        <taxon>Eukaryota</taxon>
        <taxon>Metazoa</taxon>
        <taxon>Ecdysozoa</taxon>
        <taxon>Arthropoda</taxon>
        <taxon>Chelicerata</taxon>
        <taxon>Arachnida</taxon>
        <taxon>Araneae</taxon>
        <taxon>Araneomorphae</taxon>
        <taxon>Entelegynae</taxon>
        <taxon>Eresoidea</taxon>
        <taxon>Eresidae</taxon>
        <taxon>Stegodyphus</taxon>
    </lineage>
</organism>
<name>A0A087SYG2_STEMI</name>
<dbReference type="EMBL" id="KK112537">
    <property type="protein sequence ID" value="KFM57901.1"/>
    <property type="molecule type" value="Genomic_DNA"/>
</dbReference>